<dbReference type="AlphaFoldDB" id="A0A8S1QQ41"/>
<dbReference type="EMBL" id="CAJJDN010000111">
    <property type="protein sequence ID" value="CAD8116560.1"/>
    <property type="molecule type" value="Genomic_DNA"/>
</dbReference>
<dbReference type="OrthoDB" id="5547302at2759"/>
<comment type="caution">
    <text evidence="4">The sequence shown here is derived from an EMBL/GenBank/DDBJ whole genome shotgun (WGS) entry which is preliminary data.</text>
</comment>
<feature type="domain" description="B30.2/SPRY" evidence="3">
    <location>
        <begin position="168"/>
        <end position="355"/>
    </location>
</feature>
<dbReference type="InterPro" id="IPR003877">
    <property type="entry name" value="SPRY_dom"/>
</dbReference>
<dbReference type="GO" id="GO:0008270">
    <property type="term" value="F:zinc ion binding"/>
    <property type="evidence" value="ECO:0007669"/>
    <property type="project" value="UniProtKB-KW"/>
</dbReference>
<dbReference type="CDD" id="cd11709">
    <property type="entry name" value="SPRY"/>
    <property type="match status" value="1"/>
</dbReference>
<keyword evidence="5" id="KW-1185">Reference proteome</keyword>
<dbReference type="PANTHER" id="PTHR12245:SF5">
    <property type="entry name" value="SPRY DOMAIN-CONTAINING SOCS BOX PROTEIN 3"/>
    <property type="match status" value="1"/>
</dbReference>
<sequence length="358" mass="41332">MQQGFDRSKLINYNTEEFDCSICLCVAKNPKECTQCGYIFCGKCIDDWIKRSNKLECVNRCPQQLEIKVISKTLKKIYDDLELRCSNCSKGIKINLFDKHESECNQKSCIKCINYDQCGKYLVNERDDKHCDIHCLFFDKVKKVKTKSEIYNVVKEFSQLHELRQDIYNIDKSIDNQIQSVNLNPNQSIKWDKNRMGSGMELTDGDQKVFLREQAYMFRTIVANFGFESGIVYWEIEADDRTENELKIGITTQRDFNYDSAFCDFEYGWAYYGLAQLRHNSNATGPSFGKRFKKEGTLGICLNMNQGTLMFSLNGEYMGCAYKDEKLKQGPIFPAVALLHCAGCKITNGKPVPQIFLQ</sequence>
<feature type="domain" description="RING-type" evidence="2">
    <location>
        <begin position="20"/>
        <end position="62"/>
    </location>
</feature>
<dbReference type="InterPro" id="IPR001841">
    <property type="entry name" value="Znf_RING"/>
</dbReference>
<keyword evidence="1" id="KW-0863">Zinc-finger</keyword>
<organism evidence="4 5">
    <name type="scientific">Paramecium sonneborni</name>
    <dbReference type="NCBI Taxonomy" id="65129"/>
    <lineage>
        <taxon>Eukaryota</taxon>
        <taxon>Sar</taxon>
        <taxon>Alveolata</taxon>
        <taxon>Ciliophora</taxon>
        <taxon>Intramacronucleata</taxon>
        <taxon>Oligohymenophorea</taxon>
        <taxon>Peniculida</taxon>
        <taxon>Parameciidae</taxon>
        <taxon>Paramecium</taxon>
    </lineage>
</organism>
<dbReference type="PROSITE" id="PS50089">
    <property type="entry name" value="ZF_RING_2"/>
    <property type="match status" value="1"/>
</dbReference>
<dbReference type="InterPro" id="IPR050672">
    <property type="entry name" value="FBXO45-Fsn/SPSB_families"/>
</dbReference>
<dbReference type="Proteomes" id="UP000692954">
    <property type="component" value="Unassembled WGS sequence"/>
</dbReference>
<keyword evidence="1" id="KW-0862">Zinc</keyword>
<gene>
    <name evidence="4" type="ORF">PSON_ATCC_30995.1.T1110101</name>
</gene>
<accession>A0A8S1QQ41</accession>
<dbReference type="PANTHER" id="PTHR12245">
    <property type="entry name" value="SPRY DOMAIN CONTAINING SOCS BOX PROTEIN"/>
    <property type="match status" value="1"/>
</dbReference>
<evidence type="ECO:0000313" key="5">
    <source>
        <dbReference type="Proteomes" id="UP000692954"/>
    </source>
</evidence>
<evidence type="ECO:0000259" key="3">
    <source>
        <dbReference type="PROSITE" id="PS50188"/>
    </source>
</evidence>
<dbReference type="SMART" id="SM00449">
    <property type="entry name" value="SPRY"/>
    <property type="match status" value="1"/>
</dbReference>
<dbReference type="PROSITE" id="PS50188">
    <property type="entry name" value="B302_SPRY"/>
    <property type="match status" value="1"/>
</dbReference>
<reference evidence="4" key="1">
    <citation type="submission" date="2021-01" db="EMBL/GenBank/DDBJ databases">
        <authorList>
            <consortium name="Genoscope - CEA"/>
            <person name="William W."/>
        </authorList>
    </citation>
    <scope>NUCLEOTIDE SEQUENCE</scope>
</reference>
<dbReference type="Pfam" id="PF00622">
    <property type="entry name" value="SPRY"/>
    <property type="match status" value="1"/>
</dbReference>
<proteinExistence type="predicted"/>
<name>A0A8S1QQ41_9CILI</name>
<evidence type="ECO:0000313" key="4">
    <source>
        <dbReference type="EMBL" id="CAD8116560.1"/>
    </source>
</evidence>
<dbReference type="InterPro" id="IPR001870">
    <property type="entry name" value="B30.2/SPRY"/>
</dbReference>
<protein>
    <submittedName>
        <fullName evidence="4">Uncharacterized protein</fullName>
    </submittedName>
</protein>
<keyword evidence="1" id="KW-0479">Metal-binding</keyword>
<evidence type="ECO:0000256" key="1">
    <source>
        <dbReference type="PROSITE-ProRule" id="PRU00175"/>
    </source>
</evidence>
<evidence type="ECO:0000259" key="2">
    <source>
        <dbReference type="PROSITE" id="PS50089"/>
    </source>
</evidence>